<dbReference type="PANTHER" id="PTHR21391:SF0">
    <property type="entry name" value="AT04489P-RELATED"/>
    <property type="match status" value="1"/>
</dbReference>
<sequence length="572" mass="65486">MSASELAWQVVRDIGVHQLRHGNVGGAIDSFTEALPRVSEDDESMVVLKTRAQLKYCEALPALETIRNARKYPGNLLHCRALYETGDLEGHLLASANGRRHQHPAGGHRQQDFTDEVDLGLSTFDCTLGDRAGASLLEYQHQFPAIVAEQRELRQRSADRPRWKILAEAGECDVISLLETVRKEPPLREQVRRQKNKQILGQIHLGRGWEDFMFIEELLPSGRHGPVVQLPQTRQSSRAMTQLVDECYTKVSGRVRLSQACFPMYSQRHGRFGPQTNHRREVHEIDELLKFRYRAYRAVYNQFDRMYELREQGKAKELLRYGGDVLDGFYKTTTVRVLPEKGKLVREVCNLIGLTILDRLRIPPRLMDAPPDRRLMLLFAVPPAKETLVVAPVFGDISTYRDPTEPDHEYLSYKSKVAKLERRYQRVQYPIEHCLIDYQMARQHLLNGWLDDVKVMGNRMIDEAIACGSHLWQLIGLLTIARAFCAQNNLEQLAVQLRAAAKLVQSRLPDERIAFFVEVSQKLNRDLLMKKLAHSLELENGTDQSNATFQDAHRTDDMDAATHFNLKLSGHA</sequence>
<reference evidence="2" key="1">
    <citation type="submission" date="2014-01" db="EMBL/GenBank/DDBJ databases">
        <title>The Genome Sequence of Anopheles melas CM1001059_A (V2).</title>
        <authorList>
            <consortium name="The Broad Institute Genomics Platform"/>
            <person name="Neafsey D.E."/>
            <person name="Besansky N."/>
            <person name="Howell P."/>
            <person name="Walton C."/>
            <person name="Young S.K."/>
            <person name="Zeng Q."/>
            <person name="Gargeya S."/>
            <person name="Fitzgerald M."/>
            <person name="Haas B."/>
            <person name="Abouelleil A."/>
            <person name="Allen A.W."/>
            <person name="Alvarado L."/>
            <person name="Arachchi H.M."/>
            <person name="Berlin A.M."/>
            <person name="Chapman S.B."/>
            <person name="Gainer-Dewar J."/>
            <person name="Goldberg J."/>
            <person name="Griggs A."/>
            <person name="Gujja S."/>
            <person name="Hansen M."/>
            <person name="Howarth C."/>
            <person name="Imamovic A."/>
            <person name="Ireland A."/>
            <person name="Larimer J."/>
            <person name="McCowan C."/>
            <person name="Murphy C."/>
            <person name="Pearson M."/>
            <person name="Poon T.W."/>
            <person name="Priest M."/>
            <person name="Roberts A."/>
            <person name="Saif S."/>
            <person name="Shea T."/>
            <person name="Sisk P."/>
            <person name="Sykes S."/>
            <person name="Wortman J."/>
            <person name="Nusbaum C."/>
            <person name="Birren B."/>
        </authorList>
    </citation>
    <scope>NUCLEOTIDE SEQUENCE [LARGE SCALE GENOMIC DNA]</scope>
    <source>
        <strain evidence="2">CM1001059</strain>
    </source>
</reference>
<keyword evidence="2" id="KW-1185">Reference proteome</keyword>
<name>A0A182UEH7_9DIPT</name>
<reference evidence="1" key="2">
    <citation type="submission" date="2020-05" db="UniProtKB">
        <authorList>
            <consortium name="EnsemblMetazoa"/>
        </authorList>
    </citation>
    <scope>IDENTIFICATION</scope>
    <source>
        <strain evidence="1">CM1001059</strain>
    </source>
</reference>
<organism evidence="1 2">
    <name type="scientific">Anopheles melas</name>
    <dbReference type="NCBI Taxonomy" id="34690"/>
    <lineage>
        <taxon>Eukaryota</taxon>
        <taxon>Metazoa</taxon>
        <taxon>Ecdysozoa</taxon>
        <taxon>Arthropoda</taxon>
        <taxon>Hexapoda</taxon>
        <taxon>Insecta</taxon>
        <taxon>Pterygota</taxon>
        <taxon>Neoptera</taxon>
        <taxon>Endopterygota</taxon>
        <taxon>Diptera</taxon>
        <taxon>Nematocera</taxon>
        <taxon>Culicoidea</taxon>
        <taxon>Culicidae</taxon>
        <taxon>Anophelinae</taxon>
        <taxon>Anopheles</taxon>
    </lineage>
</organism>
<dbReference type="AlphaFoldDB" id="A0A182UEH7"/>
<accession>A0A182UEH7</accession>
<dbReference type="STRING" id="34690.A0A182UEH7"/>
<evidence type="ECO:0000313" key="2">
    <source>
        <dbReference type="Proteomes" id="UP000075902"/>
    </source>
</evidence>
<evidence type="ECO:0000313" key="1">
    <source>
        <dbReference type="EnsemblMetazoa" id="AMEC018930-PA"/>
    </source>
</evidence>
<dbReference type="VEuPathDB" id="VectorBase:AMEC018930"/>
<proteinExistence type="predicted"/>
<protein>
    <submittedName>
        <fullName evidence="1">Uncharacterized protein</fullName>
    </submittedName>
</protein>
<dbReference type="Proteomes" id="UP000075902">
    <property type="component" value="Unassembled WGS sequence"/>
</dbReference>
<dbReference type="EnsemblMetazoa" id="AMEC018930-RA">
    <property type="protein sequence ID" value="AMEC018930-PA"/>
    <property type="gene ID" value="AMEC018930"/>
</dbReference>
<dbReference type="PANTHER" id="PTHR21391">
    <property type="entry name" value="AT04489P-RELATED"/>
    <property type="match status" value="1"/>
</dbReference>